<gene>
    <name evidence="1" type="ORF">B0T22DRAFT_190488</name>
</gene>
<reference evidence="1" key="1">
    <citation type="journal article" date="2023" name="Mol. Phylogenet. Evol.">
        <title>Genome-scale phylogeny and comparative genomics of the fungal order Sordariales.</title>
        <authorList>
            <person name="Hensen N."/>
            <person name="Bonometti L."/>
            <person name="Westerberg I."/>
            <person name="Brannstrom I.O."/>
            <person name="Guillou S."/>
            <person name="Cros-Aarteil S."/>
            <person name="Calhoun S."/>
            <person name="Haridas S."/>
            <person name="Kuo A."/>
            <person name="Mondo S."/>
            <person name="Pangilinan J."/>
            <person name="Riley R."/>
            <person name="LaButti K."/>
            <person name="Andreopoulos B."/>
            <person name="Lipzen A."/>
            <person name="Chen C."/>
            <person name="Yan M."/>
            <person name="Daum C."/>
            <person name="Ng V."/>
            <person name="Clum A."/>
            <person name="Steindorff A."/>
            <person name="Ohm R.A."/>
            <person name="Martin F."/>
            <person name="Silar P."/>
            <person name="Natvig D.O."/>
            <person name="Lalanne C."/>
            <person name="Gautier V."/>
            <person name="Ament-Velasquez S.L."/>
            <person name="Kruys A."/>
            <person name="Hutchinson M.I."/>
            <person name="Powell A.J."/>
            <person name="Barry K."/>
            <person name="Miller A.N."/>
            <person name="Grigoriev I.V."/>
            <person name="Debuchy R."/>
            <person name="Gladieux P."/>
            <person name="Hiltunen Thoren M."/>
            <person name="Johannesson H."/>
        </authorList>
    </citation>
    <scope>NUCLEOTIDE SEQUENCE</scope>
    <source>
        <strain evidence="1">CBS 314.62</strain>
    </source>
</reference>
<proteinExistence type="predicted"/>
<dbReference type="Proteomes" id="UP001270362">
    <property type="component" value="Unassembled WGS sequence"/>
</dbReference>
<name>A0AAE1CDY9_9PEZI</name>
<accession>A0AAE1CDY9</accession>
<evidence type="ECO:0000313" key="1">
    <source>
        <dbReference type="EMBL" id="KAK3690228.1"/>
    </source>
</evidence>
<organism evidence="1 2">
    <name type="scientific">Podospora appendiculata</name>
    <dbReference type="NCBI Taxonomy" id="314037"/>
    <lineage>
        <taxon>Eukaryota</taxon>
        <taxon>Fungi</taxon>
        <taxon>Dikarya</taxon>
        <taxon>Ascomycota</taxon>
        <taxon>Pezizomycotina</taxon>
        <taxon>Sordariomycetes</taxon>
        <taxon>Sordariomycetidae</taxon>
        <taxon>Sordariales</taxon>
        <taxon>Podosporaceae</taxon>
        <taxon>Podospora</taxon>
    </lineage>
</organism>
<reference evidence="1" key="2">
    <citation type="submission" date="2023-06" db="EMBL/GenBank/DDBJ databases">
        <authorList>
            <consortium name="Lawrence Berkeley National Laboratory"/>
            <person name="Haridas S."/>
            <person name="Hensen N."/>
            <person name="Bonometti L."/>
            <person name="Westerberg I."/>
            <person name="Brannstrom I.O."/>
            <person name="Guillou S."/>
            <person name="Cros-Aarteil S."/>
            <person name="Calhoun S."/>
            <person name="Kuo A."/>
            <person name="Mondo S."/>
            <person name="Pangilinan J."/>
            <person name="Riley R."/>
            <person name="Labutti K."/>
            <person name="Andreopoulos B."/>
            <person name="Lipzen A."/>
            <person name="Chen C."/>
            <person name="Yanf M."/>
            <person name="Daum C."/>
            <person name="Ng V."/>
            <person name="Clum A."/>
            <person name="Steindorff A."/>
            <person name="Ohm R."/>
            <person name="Martin F."/>
            <person name="Silar P."/>
            <person name="Natvig D."/>
            <person name="Lalanne C."/>
            <person name="Gautier V."/>
            <person name="Ament-Velasquez S.L."/>
            <person name="Kruys A."/>
            <person name="Hutchinson M.I."/>
            <person name="Powell A.J."/>
            <person name="Barry K."/>
            <person name="Miller A.N."/>
            <person name="Grigoriev I.V."/>
            <person name="Debuchy R."/>
            <person name="Gladieux P."/>
            <person name="Thoren M.H."/>
            <person name="Johannesson H."/>
        </authorList>
    </citation>
    <scope>NUCLEOTIDE SEQUENCE</scope>
    <source>
        <strain evidence="1">CBS 314.62</strain>
    </source>
</reference>
<evidence type="ECO:0000313" key="2">
    <source>
        <dbReference type="Proteomes" id="UP001270362"/>
    </source>
</evidence>
<sequence>MAFSNLQNGSGSPKCKASIEGSVGYLICSMGRLSVPSGTTLFSFLEQCFAKFIQTFALNDKSGILSSPSALERVLSSIFDTDRRALVTEKSLRALTALDDRDTAALFLQAVAGMGLIFRRLSAAGQDVSRSLFARELQLFSESEDRQSMLDRIATSPLLMSCYTKNDVVNFLMATIGDSPSSHHDGLSLSATGKDLLNENVAWVSSRPCKNNGLPWGFTIMTLN</sequence>
<dbReference type="EMBL" id="JAULSO010000002">
    <property type="protein sequence ID" value="KAK3690228.1"/>
    <property type="molecule type" value="Genomic_DNA"/>
</dbReference>
<keyword evidence="2" id="KW-1185">Reference proteome</keyword>
<dbReference type="AlphaFoldDB" id="A0AAE1CDY9"/>
<protein>
    <submittedName>
        <fullName evidence="1">Uncharacterized protein</fullName>
    </submittedName>
</protein>
<comment type="caution">
    <text evidence="1">The sequence shown here is derived from an EMBL/GenBank/DDBJ whole genome shotgun (WGS) entry which is preliminary data.</text>
</comment>